<dbReference type="AlphaFoldDB" id="A0A1I5WYC4"/>
<dbReference type="EMBL" id="FOXS01000002">
    <property type="protein sequence ID" value="SFQ24670.1"/>
    <property type="molecule type" value="Genomic_DNA"/>
</dbReference>
<dbReference type="GO" id="GO:0009279">
    <property type="term" value="C:cell outer membrane"/>
    <property type="evidence" value="ECO:0007669"/>
    <property type="project" value="UniProtKB-SubCell"/>
</dbReference>
<feature type="signal peptide" evidence="5">
    <location>
        <begin position="1"/>
        <end position="25"/>
    </location>
</feature>
<reference evidence="9" key="1">
    <citation type="submission" date="2016-10" db="EMBL/GenBank/DDBJ databases">
        <authorList>
            <person name="Varghese N."/>
            <person name="Submissions S."/>
        </authorList>
    </citation>
    <scope>NUCLEOTIDE SEQUENCE [LARGE SCALE GENOMIC DNA]</scope>
    <source>
        <strain evidence="9">OR362-8,ATCC BAA-1266,JCM 13504</strain>
    </source>
</reference>
<dbReference type="PANTHER" id="PTHR40980">
    <property type="entry name" value="PLUG DOMAIN-CONTAINING PROTEIN"/>
    <property type="match status" value="1"/>
</dbReference>
<feature type="chain" id="PRO_5011699614" evidence="5">
    <location>
        <begin position="26"/>
        <end position="994"/>
    </location>
</feature>
<evidence type="ECO:0000259" key="7">
    <source>
        <dbReference type="Pfam" id="PF14905"/>
    </source>
</evidence>
<evidence type="ECO:0000256" key="4">
    <source>
        <dbReference type="SAM" id="MobiDB-lite"/>
    </source>
</evidence>
<evidence type="ECO:0000313" key="8">
    <source>
        <dbReference type="EMBL" id="SFQ24670.1"/>
    </source>
</evidence>
<keyword evidence="5" id="KW-0732">Signal</keyword>
<proteinExistence type="predicted"/>
<keyword evidence="2" id="KW-0472">Membrane</keyword>
<sequence length="994" mass="105441">MYCMKQHLPATAVLLTALLGTTTMAVGQQAPGARPAAAAAAPRTSAGRITGTIVEPGTNKPVSYATVAVLDAAGKVVNGGAAGDDGTFVLTGIPAGTYTVQFSFIGYKNEERTGVVVPAGESVSLGSVTMAVAAQKLGEVVVVAQKPLIEEKVDRTVYNAENDQTARGGDATDVLRRVPLLSVDLDGNVSLRGSSNLRVLINNKPSAIAASSIADALRQIPAEQIKSVEVITSPSAKYDAEGTGGIINIITKTNTLRGGTLGINTSLGTRNSNLNLNSSYRTGKMGFTFNAGGRARYNTPGSFENEQTTFSPTDQSIRTSTLQRAETRQNEGGGRAALGWDYDINKQNALQASLTYGLRAGTNLQDRLTRVNLLPSPNQTLDVRDVNVRDRSNSVDASLNFTHLFEKPQQEFSILTLYSRNDRQNDFTNSILDRNSFNTTSRLRNENPSANEEFTVQADYQSPTGKNQLLEFGAKDILRRVSSDFALFTAPGANGEFSRVTGAAVNNGFTYDQNVASAYATYTLGLPKNITLKPGLRYEYTTITANFNNGDRPAPVPNYGAFIPSVNLSRRMENGNVVKASYNRRLQRPSLQFLNPALQFSNPLIVTEGNPGLDPEFTNNFELGYSTLVKKVNLSFSAFSRNTTGAIQSVRQTLSDADRTRINAQLPPESPLAPGAQLINFQNIGEENAYGGNVFASLNGKKLNVNTGFDVFYAVLRNNVTDRLYNASNQGFVASGRLFGSYKMTDVWGLQGFAFYRGRQVQLQGEQSGFGFYGMSVQREFANKKGSFGLGARNFLTRAIRIENEIRTPLLAQNSLIESRNLSFQLDFSYRIGQLSADQRPRRRRGISNDDLKSDGGGDINGGDAPTGGGGGGGGGARPAPASGAPGARPGGAPGARPGGAPGTVPGSQPMVNPGSPTADSTATDSTKTLPAAIPPTVPGAPRPTVQPTDSTRQRPTAPVNPPVNPINTPANTPSPGTTTPGGITPAGSPGGRP</sequence>
<dbReference type="InterPro" id="IPR037066">
    <property type="entry name" value="Plug_dom_sf"/>
</dbReference>
<feature type="compositionally biased region" description="Low complexity" evidence="4">
    <location>
        <begin position="878"/>
        <end position="888"/>
    </location>
</feature>
<evidence type="ECO:0000256" key="2">
    <source>
        <dbReference type="ARBA" id="ARBA00023136"/>
    </source>
</evidence>
<feature type="compositionally biased region" description="Low complexity" evidence="4">
    <location>
        <begin position="966"/>
        <end position="988"/>
    </location>
</feature>
<feature type="domain" description="TonB-dependent receptor plug" evidence="6">
    <location>
        <begin position="153"/>
        <end position="246"/>
    </location>
</feature>
<dbReference type="SUPFAM" id="SSF49464">
    <property type="entry name" value="Carboxypeptidase regulatory domain-like"/>
    <property type="match status" value="1"/>
</dbReference>
<feature type="compositionally biased region" description="Pro residues" evidence="4">
    <location>
        <begin position="933"/>
        <end position="942"/>
    </location>
</feature>
<dbReference type="InterPro" id="IPR036942">
    <property type="entry name" value="Beta-barrel_TonB_sf"/>
</dbReference>
<accession>A0A1I5WYC4</accession>
<feature type="domain" description="Outer membrane protein beta-barrel" evidence="7">
    <location>
        <begin position="403"/>
        <end position="830"/>
    </location>
</feature>
<dbReference type="SUPFAM" id="SSF56935">
    <property type="entry name" value="Porins"/>
    <property type="match status" value="1"/>
</dbReference>
<dbReference type="Pfam" id="PF14905">
    <property type="entry name" value="OMP_b-brl_3"/>
    <property type="match status" value="1"/>
</dbReference>
<feature type="compositionally biased region" description="Gly residues" evidence="4">
    <location>
        <begin position="889"/>
        <end position="902"/>
    </location>
</feature>
<keyword evidence="3" id="KW-0998">Cell outer membrane</keyword>
<protein>
    <submittedName>
        <fullName evidence="8">Outer membrane receptor for ferrienterochelin and colicins</fullName>
    </submittedName>
</protein>
<dbReference type="Pfam" id="PF13620">
    <property type="entry name" value="CarboxypepD_reg"/>
    <property type="match status" value="1"/>
</dbReference>
<name>A0A1I5WYC4_HYMAR</name>
<evidence type="ECO:0000259" key="6">
    <source>
        <dbReference type="Pfam" id="PF07715"/>
    </source>
</evidence>
<dbReference type="OrthoDB" id="905812at2"/>
<dbReference type="PANTHER" id="PTHR40980:SF4">
    <property type="entry name" value="TONB-DEPENDENT RECEPTOR-LIKE BETA-BARREL DOMAIN-CONTAINING PROTEIN"/>
    <property type="match status" value="1"/>
</dbReference>
<dbReference type="Gene3D" id="2.60.40.1120">
    <property type="entry name" value="Carboxypeptidase-like, regulatory domain"/>
    <property type="match status" value="1"/>
</dbReference>
<keyword evidence="8" id="KW-0675">Receptor</keyword>
<feature type="compositionally biased region" description="Basic and acidic residues" evidence="4">
    <location>
        <begin position="847"/>
        <end position="856"/>
    </location>
</feature>
<evidence type="ECO:0000256" key="1">
    <source>
        <dbReference type="ARBA" id="ARBA00004442"/>
    </source>
</evidence>
<keyword evidence="9" id="KW-1185">Reference proteome</keyword>
<feature type="region of interest" description="Disordered" evidence="4">
    <location>
        <begin position="836"/>
        <end position="994"/>
    </location>
</feature>
<feature type="compositionally biased region" description="Low complexity" evidence="4">
    <location>
        <begin position="918"/>
        <end position="927"/>
    </location>
</feature>
<comment type="subcellular location">
    <subcellularLocation>
        <location evidence="1">Cell outer membrane</location>
    </subcellularLocation>
</comment>
<evidence type="ECO:0000313" key="9">
    <source>
        <dbReference type="Proteomes" id="UP000199029"/>
    </source>
</evidence>
<organism evidence="8 9">
    <name type="scientific">Hymenobacter arizonensis</name>
    <name type="common">Siccationidurans arizonensis</name>
    <dbReference type="NCBI Taxonomy" id="1227077"/>
    <lineage>
        <taxon>Bacteria</taxon>
        <taxon>Pseudomonadati</taxon>
        <taxon>Bacteroidota</taxon>
        <taxon>Cytophagia</taxon>
        <taxon>Cytophagales</taxon>
        <taxon>Hymenobacteraceae</taxon>
        <taxon>Hymenobacter</taxon>
    </lineage>
</organism>
<feature type="compositionally biased region" description="Gly residues" evidence="4">
    <location>
        <begin position="857"/>
        <end position="877"/>
    </location>
</feature>
<dbReference type="InterPro" id="IPR012910">
    <property type="entry name" value="Plug_dom"/>
</dbReference>
<dbReference type="Gene3D" id="2.40.170.20">
    <property type="entry name" value="TonB-dependent receptor, beta-barrel domain"/>
    <property type="match status" value="1"/>
</dbReference>
<dbReference type="Gene3D" id="2.170.130.10">
    <property type="entry name" value="TonB-dependent receptor, plug domain"/>
    <property type="match status" value="1"/>
</dbReference>
<evidence type="ECO:0000256" key="3">
    <source>
        <dbReference type="ARBA" id="ARBA00023237"/>
    </source>
</evidence>
<evidence type="ECO:0000256" key="5">
    <source>
        <dbReference type="SAM" id="SignalP"/>
    </source>
</evidence>
<feature type="compositionally biased region" description="Polar residues" evidence="4">
    <location>
        <begin position="946"/>
        <end position="955"/>
    </location>
</feature>
<dbReference type="Pfam" id="PF07715">
    <property type="entry name" value="Plug"/>
    <property type="match status" value="1"/>
</dbReference>
<dbReference type="InterPro" id="IPR041700">
    <property type="entry name" value="OMP_b-brl_3"/>
</dbReference>
<dbReference type="STRING" id="1227077.SAMN04515668_1552"/>
<gene>
    <name evidence="8" type="ORF">SAMN04515668_1552</name>
</gene>
<dbReference type="InterPro" id="IPR008969">
    <property type="entry name" value="CarboxyPept-like_regulatory"/>
</dbReference>
<dbReference type="Proteomes" id="UP000199029">
    <property type="component" value="Unassembled WGS sequence"/>
</dbReference>